<keyword evidence="7 8" id="KW-0472">Membrane</keyword>
<evidence type="ECO:0000256" key="1">
    <source>
        <dbReference type="ARBA" id="ARBA00004651"/>
    </source>
</evidence>
<sequence>MKTHLLTIGVLIAIALPLFLLTPQARELWLPDEPRYAEIAQEMAASGNWLIPHLHGEIYTEKPPLYFWLMAGSAKLFGTWQPFAMIFPSALSALGVIIVVYGFATLFFNRQVGALSSLILMTSVLFTGVGQFVRMDMFLLLCLSLSLFSFVRLYFRTTPHDNVYVAVFFVAAAFATLTKGPVGLGLPGLIILIFLVWRREFGVLKKMHLFWGSLLYVAIVLAWFVPAIMQEGWDYAYLITIKQNLGRVHNSFSHARPWYFYLHTLPWITLPWFPFFISAIIFFRKTPAASEDRDVLRFLWVWFGATFLFFSAVSGKLELYLLPLFPPTAILTAYFWNAFITRRESASQKSLTIPAYVLAGSLLASSLVLILRGESFAHWGGIVCLDVVGSLLIYAAVRQSPRLLFGVLCSITPLIVAYSAFNIAPMLDQQLSLKAVLQDIKSAGNSQRPLALWESYTPIQYYVEPHIPVLMTSQEKQAFFSSPTPVYCLIREKELEHARKDVKTALYVVGTYRIQHKNFLLLCQFPK</sequence>
<feature type="transmembrane region" description="Helical" evidence="8">
    <location>
        <begin position="114"/>
        <end position="133"/>
    </location>
</feature>
<evidence type="ECO:0000256" key="6">
    <source>
        <dbReference type="ARBA" id="ARBA00022989"/>
    </source>
</evidence>
<dbReference type="AlphaFoldDB" id="A0A0S6W2Y7"/>
<dbReference type="GO" id="GO:0010041">
    <property type="term" value="P:response to iron(III) ion"/>
    <property type="evidence" value="ECO:0007669"/>
    <property type="project" value="TreeGrafter"/>
</dbReference>
<dbReference type="InterPro" id="IPR050297">
    <property type="entry name" value="LipidA_mod_glycosyltrf_83"/>
</dbReference>
<feature type="transmembrane region" description="Helical" evidence="8">
    <location>
        <begin position="167"/>
        <end position="197"/>
    </location>
</feature>
<evidence type="ECO:0000256" key="4">
    <source>
        <dbReference type="ARBA" id="ARBA00022679"/>
    </source>
</evidence>
<keyword evidence="5 8" id="KW-0812">Transmembrane</keyword>
<feature type="transmembrane region" description="Helical" evidence="8">
    <location>
        <begin position="295"/>
        <end position="313"/>
    </location>
</feature>
<keyword evidence="6 8" id="KW-1133">Transmembrane helix</keyword>
<feature type="transmembrane region" description="Helical" evidence="8">
    <location>
        <begin position="258"/>
        <end position="283"/>
    </location>
</feature>
<keyword evidence="3" id="KW-0328">Glycosyltransferase</keyword>
<dbReference type="EMBL" id="DF820459">
    <property type="protein sequence ID" value="GAK52715.1"/>
    <property type="molecule type" value="Genomic_DNA"/>
</dbReference>
<organism evidence="10">
    <name type="scientific">Candidatus Moduliflexus flocculans</name>
    <dbReference type="NCBI Taxonomy" id="1499966"/>
    <lineage>
        <taxon>Bacteria</taxon>
        <taxon>Candidatus Moduliflexota</taxon>
        <taxon>Candidatus Moduliflexia</taxon>
        <taxon>Candidatus Moduliflexales</taxon>
        <taxon>Candidatus Moduliflexaceae</taxon>
    </lineage>
</organism>
<evidence type="ECO:0000259" key="9">
    <source>
        <dbReference type="Pfam" id="PF13231"/>
    </source>
</evidence>
<dbReference type="InterPro" id="IPR038731">
    <property type="entry name" value="RgtA/B/C-like"/>
</dbReference>
<dbReference type="GO" id="GO:0016763">
    <property type="term" value="F:pentosyltransferase activity"/>
    <property type="evidence" value="ECO:0007669"/>
    <property type="project" value="TreeGrafter"/>
</dbReference>
<dbReference type="HOGENOM" id="CLU_045250_0_0_0"/>
<feature type="transmembrane region" description="Helical" evidence="8">
    <location>
        <begin position="403"/>
        <end position="421"/>
    </location>
</feature>
<feature type="transmembrane region" description="Helical" evidence="8">
    <location>
        <begin position="376"/>
        <end position="396"/>
    </location>
</feature>
<dbReference type="Pfam" id="PF13231">
    <property type="entry name" value="PMT_2"/>
    <property type="match status" value="1"/>
</dbReference>
<accession>A0A0S6W2Y7</accession>
<evidence type="ECO:0000256" key="7">
    <source>
        <dbReference type="ARBA" id="ARBA00023136"/>
    </source>
</evidence>
<feature type="transmembrane region" description="Helical" evidence="8">
    <location>
        <begin position="351"/>
        <end position="370"/>
    </location>
</feature>
<gene>
    <name evidence="10" type="ORF">U14_03970</name>
</gene>
<dbReference type="GO" id="GO:0009103">
    <property type="term" value="P:lipopolysaccharide biosynthetic process"/>
    <property type="evidence" value="ECO:0007669"/>
    <property type="project" value="TreeGrafter"/>
</dbReference>
<protein>
    <recommendedName>
        <fullName evidence="9">Glycosyltransferase RgtA/B/C/D-like domain-containing protein</fullName>
    </recommendedName>
</protein>
<name>A0A0S6W2Y7_9BACT</name>
<keyword evidence="2" id="KW-1003">Cell membrane</keyword>
<proteinExistence type="predicted"/>
<dbReference type="GO" id="GO:0005886">
    <property type="term" value="C:plasma membrane"/>
    <property type="evidence" value="ECO:0007669"/>
    <property type="project" value="UniProtKB-SubCell"/>
</dbReference>
<dbReference type="PANTHER" id="PTHR33908">
    <property type="entry name" value="MANNOSYLTRANSFERASE YKCB-RELATED"/>
    <property type="match status" value="1"/>
</dbReference>
<feature type="transmembrane region" description="Helical" evidence="8">
    <location>
        <begin position="90"/>
        <end position="108"/>
    </location>
</feature>
<dbReference type="Proteomes" id="UP000030700">
    <property type="component" value="Unassembled WGS sequence"/>
</dbReference>
<evidence type="ECO:0000256" key="5">
    <source>
        <dbReference type="ARBA" id="ARBA00022692"/>
    </source>
</evidence>
<keyword evidence="4" id="KW-0808">Transferase</keyword>
<evidence type="ECO:0000313" key="11">
    <source>
        <dbReference type="Proteomes" id="UP000030700"/>
    </source>
</evidence>
<comment type="subcellular location">
    <subcellularLocation>
        <location evidence="1">Cell membrane</location>
        <topology evidence="1">Multi-pass membrane protein</topology>
    </subcellularLocation>
</comment>
<evidence type="ECO:0000256" key="3">
    <source>
        <dbReference type="ARBA" id="ARBA00022676"/>
    </source>
</evidence>
<evidence type="ECO:0000256" key="2">
    <source>
        <dbReference type="ARBA" id="ARBA00022475"/>
    </source>
</evidence>
<feature type="transmembrane region" description="Helical" evidence="8">
    <location>
        <begin position="209"/>
        <end position="229"/>
    </location>
</feature>
<keyword evidence="11" id="KW-1185">Reference proteome</keyword>
<feature type="domain" description="Glycosyltransferase RgtA/B/C/D-like" evidence="9">
    <location>
        <begin position="62"/>
        <end position="223"/>
    </location>
</feature>
<feature type="transmembrane region" description="Helical" evidence="8">
    <location>
        <begin position="319"/>
        <end position="339"/>
    </location>
</feature>
<dbReference type="STRING" id="1499966.U14_03970"/>
<evidence type="ECO:0000313" key="10">
    <source>
        <dbReference type="EMBL" id="GAK52715.1"/>
    </source>
</evidence>
<reference evidence="10" key="1">
    <citation type="journal article" date="2015" name="PeerJ">
        <title>First genomic representation of candidate bacterial phylum KSB3 points to enhanced environmental sensing as a trigger of wastewater bulking.</title>
        <authorList>
            <person name="Sekiguchi Y."/>
            <person name="Ohashi A."/>
            <person name="Parks D.H."/>
            <person name="Yamauchi T."/>
            <person name="Tyson G.W."/>
            <person name="Hugenholtz P."/>
        </authorList>
    </citation>
    <scope>NUCLEOTIDE SEQUENCE [LARGE SCALE GENOMIC DNA]</scope>
</reference>
<dbReference type="PANTHER" id="PTHR33908:SF3">
    <property type="entry name" value="UNDECAPRENYL PHOSPHATE-ALPHA-4-AMINO-4-DEOXY-L-ARABINOSE ARABINOSYL TRANSFERASE"/>
    <property type="match status" value="1"/>
</dbReference>
<evidence type="ECO:0000256" key="8">
    <source>
        <dbReference type="SAM" id="Phobius"/>
    </source>
</evidence>